<dbReference type="InterPro" id="IPR011129">
    <property type="entry name" value="CSD"/>
</dbReference>
<feature type="domain" description="CSD" evidence="3">
    <location>
        <begin position="1"/>
        <end position="66"/>
    </location>
</feature>
<dbReference type="SUPFAM" id="SSF50249">
    <property type="entry name" value="Nucleic acid-binding proteins"/>
    <property type="match status" value="1"/>
</dbReference>
<evidence type="ECO:0000256" key="2">
    <source>
        <dbReference type="ARBA" id="ARBA00022490"/>
    </source>
</evidence>
<dbReference type="InterPro" id="IPR012156">
    <property type="entry name" value="Cold_shock_CspA"/>
</dbReference>
<dbReference type="PROSITE" id="PS51857">
    <property type="entry name" value="CSD_2"/>
    <property type="match status" value="1"/>
</dbReference>
<dbReference type="RefSeq" id="WP_344628316.1">
    <property type="nucleotide sequence ID" value="NZ_BAAALD010000159.1"/>
</dbReference>
<protein>
    <recommendedName>
        <fullName evidence="3">CSD domain-containing protein</fullName>
    </recommendedName>
</protein>
<dbReference type="Pfam" id="PF00313">
    <property type="entry name" value="CSD"/>
    <property type="match status" value="1"/>
</dbReference>
<proteinExistence type="predicted"/>
<dbReference type="Proteomes" id="UP001499987">
    <property type="component" value="Unassembled WGS sequence"/>
</dbReference>
<evidence type="ECO:0000313" key="5">
    <source>
        <dbReference type="Proteomes" id="UP001499987"/>
    </source>
</evidence>
<comment type="caution">
    <text evidence="4">The sequence shown here is derived from an EMBL/GenBank/DDBJ whole genome shotgun (WGS) entry which is preliminary data.</text>
</comment>
<evidence type="ECO:0000259" key="3">
    <source>
        <dbReference type="PROSITE" id="PS51857"/>
    </source>
</evidence>
<comment type="subcellular location">
    <subcellularLocation>
        <location evidence="1">Cytoplasm</location>
    </subcellularLocation>
</comment>
<keyword evidence="2" id="KW-0963">Cytoplasm</keyword>
<dbReference type="Gene3D" id="2.40.50.140">
    <property type="entry name" value="Nucleic acid-binding proteins"/>
    <property type="match status" value="1"/>
</dbReference>
<organism evidence="4 5">
    <name type="scientific">Kitasatospora arboriphila</name>
    <dbReference type="NCBI Taxonomy" id="258052"/>
    <lineage>
        <taxon>Bacteria</taxon>
        <taxon>Bacillati</taxon>
        <taxon>Actinomycetota</taxon>
        <taxon>Actinomycetes</taxon>
        <taxon>Kitasatosporales</taxon>
        <taxon>Streptomycetaceae</taxon>
        <taxon>Kitasatospora</taxon>
    </lineage>
</organism>
<keyword evidence="5" id="KW-1185">Reference proteome</keyword>
<dbReference type="InterPro" id="IPR002059">
    <property type="entry name" value="CSP_DNA-bd"/>
</dbReference>
<evidence type="ECO:0000313" key="4">
    <source>
        <dbReference type="EMBL" id="GAA1126192.1"/>
    </source>
</evidence>
<sequence>MATGTVRTYYPGHGYGYIKPDDGGPELTVYYDSIVDAPEHVLADGQRVEYDATVQEFREVAEHVRAVE</sequence>
<accession>A0ABN1U7A0</accession>
<dbReference type="EMBL" id="BAAALD010000159">
    <property type="protein sequence ID" value="GAA1126192.1"/>
    <property type="molecule type" value="Genomic_DNA"/>
</dbReference>
<name>A0ABN1U7A0_9ACTN</name>
<reference evidence="4 5" key="1">
    <citation type="journal article" date="2019" name="Int. J. Syst. Evol. Microbiol.">
        <title>The Global Catalogue of Microorganisms (GCM) 10K type strain sequencing project: providing services to taxonomists for standard genome sequencing and annotation.</title>
        <authorList>
            <consortium name="The Broad Institute Genomics Platform"/>
            <consortium name="The Broad Institute Genome Sequencing Center for Infectious Disease"/>
            <person name="Wu L."/>
            <person name="Ma J."/>
        </authorList>
    </citation>
    <scope>NUCLEOTIDE SEQUENCE [LARGE SCALE GENOMIC DNA]</scope>
    <source>
        <strain evidence="4 5">JCM 13002</strain>
    </source>
</reference>
<dbReference type="PIRSF" id="PIRSF002599">
    <property type="entry name" value="Cold_shock_A"/>
    <property type="match status" value="1"/>
</dbReference>
<evidence type="ECO:0000256" key="1">
    <source>
        <dbReference type="ARBA" id="ARBA00004496"/>
    </source>
</evidence>
<gene>
    <name evidence="4" type="ORF">GCM10009663_75770</name>
</gene>
<dbReference type="SMART" id="SM00357">
    <property type="entry name" value="CSP"/>
    <property type="match status" value="1"/>
</dbReference>
<dbReference type="InterPro" id="IPR012340">
    <property type="entry name" value="NA-bd_OB-fold"/>
</dbReference>